<dbReference type="Pfam" id="PF08241">
    <property type="entry name" value="Methyltransf_11"/>
    <property type="match status" value="1"/>
</dbReference>
<dbReference type="PANTHER" id="PTHR45036">
    <property type="entry name" value="METHYLTRANSFERASE LIKE 7B"/>
    <property type="match status" value="1"/>
</dbReference>
<evidence type="ECO:0000313" key="2">
    <source>
        <dbReference type="EMBL" id="MCF2526161.1"/>
    </source>
</evidence>
<dbReference type="AlphaFoldDB" id="A0AA41PVW8"/>
<evidence type="ECO:0000313" key="3">
    <source>
        <dbReference type="Proteomes" id="UP001165378"/>
    </source>
</evidence>
<dbReference type="InterPro" id="IPR052356">
    <property type="entry name" value="Thiol_S-MT"/>
</dbReference>
<dbReference type="GO" id="GO:0032259">
    <property type="term" value="P:methylation"/>
    <property type="evidence" value="ECO:0007669"/>
    <property type="project" value="UniProtKB-KW"/>
</dbReference>
<dbReference type="GO" id="GO:0008757">
    <property type="term" value="F:S-adenosylmethionine-dependent methyltransferase activity"/>
    <property type="evidence" value="ECO:0007669"/>
    <property type="project" value="InterPro"/>
</dbReference>
<dbReference type="Gene3D" id="3.40.50.150">
    <property type="entry name" value="Vaccinia Virus protein VP39"/>
    <property type="match status" value="1"/>
</dbReference>
<protein>
    <submittedName>
        <fullName evidence="2">Methyltransferase domain-containing protein</fullName>
    </submittedName>
</protein>
<dbReference type="EMBL" id="JAKFHA010000001">
    <property type="protein sequence ID" value="MCF2526161.1"/>
    <property type="molecule type" value="Genomic_DNA"/>
</dbReference>
<keyword evidence="3" id="KW-1185">Reference proteome</keyword>
<dbReference type="Proteomes" id="UP001165378">
    <property type="component" value="Unassembled WGS sequence"/>
</dbReference>
<dbReference type="PANTHER" id="PTHR45036:SF1">
    <property type="entry name" value="METHYLTRANSFERASE LIKE 7A"/>
    <property type="match status" value="1"/>
</dbReference>
<dbReference type="RefSeq" id="WP_235050216.1">
    <property type="nucleotide sequence ID" value="NZ_JAKFHA010000001.1"/>
</dbReference>
<gene>
    <name evidence="2" type="ORF">LZ495_02845</name>
</gene>
<dbReference type="InterPro" id="IPR029063">
    <property type="entry name" value="SAM-dependent_MTases_sf"/>
</dbReference>
<keyword evidence="2" id="KW-0489">Methyltransferase</keyword>
<feature type="domain" description="Methyltransferase type 11" evidence="1">
    <location>
        <begin position="46"/>
        <end position="140"/>
    </location>
</feature>
<name>A0AA41PVW8_9ACTN</name>
<dbReference type="InterPro" id="IPR013216">
    <property type="entry name" value="Methyltransf_11"/>
</dbReference>
<comment type="caution">
    <text evidence="2">The sequence shown here is derived from an EMBL/GenBank/DDBJ whole genome shotgun (WGS) entry which is preliminary data.</text>
</comment>
<evidence type="ECO:0000259" key="1">
    <source>
        <dbReference type="Pfam" id="PF08241"/>
    </source>
</evidence>
<accession>A0AA41PVW8</accession>
<dbReference type="SUPFAM" id="SSF53335">
    <property type="entry name" value="S-adenosyl-L-methionine-dependent methyltransferases"/>
    <property type="match status" value="1"/>
</dbReference>
<reference evidence="2" key="1">
    <citation type="submission" date="2022-01" db="EMBL/GenBank/DDBJ databases">
        <title>Genome-Based Taxonomic Classification of the Phylum Actinobacteria.</title>
        <authorList>
            <person name="Gao Y."/>
        </authorList>
    </citation>
    <scope>NUCLEOTIDE SEQUENCE</scope>
    <source>
        <strain evidence="2">KLBMP 8922</strain>
    </source>
</reference>
<sequence>MTESSRSPRGHWIFAAFYRRLCDVTDRAGFAKVRASLLADATGDVLEIGAGTGGNLPHYVHADRVFLVEPDPAMRKTLAAKVARAAVPAEIASGSAEQTPYADDRFDTVVATLVFCTVDDLDRAAAEAKRVLKPGGTLLFVEHVGAGEPKARRTQERVEPAWKRLFGGCHLTRDPVAALERAGFTGITVDPLPVGRASGPARPIIRGSARA</sequence>
<dbReference type="CDD" id="cd02440">
    <property type="entry name" value="AdoMet_MTases"/>
    <property type="match status" value="1"/>
</dbReference>
<proteinExistence type="predicted"/>
<keyword evidence="2" id="KW-0808">Transferase</keyword>
<organism evidence="2 3">
    <name type="scientific">Yinghuangia soli</name>
    <dbReference type="NCBI Taxonomy" id="2908204"/>
    <lineage>
        <taxon>Bacteria</taxon>
        <taxon>Bacillati</taxon>
        <taxon>Actinomycetota</taxon>
        <taxon>Actinomycetes</taxon>
        <taxon>Kitasatosporales</taxon>
        <taxon>Streptomycetaceae</taxon>
        <taxon>Yinghuangia</taxon>
    </lineage>
</organism>